<keyword evidence="2" id="KW-0238">DNA-binding</keyword>
<name>A0A1X1EYY9_PANCY</name>
<organism evidence="5 6">
    <name type="scientific">Pantoea cypripedii</name>
    <name type="common">Pectobacterium cypripedii</name>
    <name type="synonym">Erwinia cypripedii</name>
    <dbReference type="NCBI Taxonomy" id="55209"/>
    <lineage>
        <taxon>Bacteria</taxon>
        <taxon>Pseudomonadati</taxon>
        <taxon>Pseudomonadota</taxon>
        <taxon>Gammaproteobacteria</taxon>
        <taxon>Enterobacterales</taxon>
        <taxon>Erwiniaceae</taxon>
        <taxon>Pantoea</taxon>
    </lineage>
</organism>
<keyword evidence="3" id="KW-0804">Transcription</keyword>
<dbReference type="Pfam" id="PF00532">
    <property type="entry name" value="Peripla_BP_1"/>
    <property type="match status" value="1"/>
</dbReference>
<dbReference type="AlphaFoldDB" id="A0A1X1EYY9"/>
<dbReference type="InterPro" id="IPR010982">
    <property type="entry name" value="Lambda_DNA-bd_dom_sf"/>
</dbReference>
<dbReference type="SMART" id="SM00354">
    <property type="entry name" value="HTH_LACI"/>
    <property type="match status" value="1"/>
</dbReference>
<evidence type="ECO:0000259" key="4">
    <source>
        <dbReference type="PROSITE" id="PS50932"/>
    </source>
</evidence>
<evidence type="ECO:0000256" key="3">
    <source>
        <dbReference type="ARBA" id="ARBA00023163"/>
    </source>
</evidence>
<dbReference type="InterPro" id="IPR028082">
    <property type="entry name" value="Peripla_BP_I"/>
</dbReference>
<dbReference type="EMBL" id="MLJI01000001">
    <property type="protein sequence ID" value="ORM95117.1"/>
    <property type="molecule type" value="Genomic_DNA"/>
</dbReference>
<dbReference type="Gene3D" id="1.10.260.40">
    <property type="entry name" value="lambda repressor-like DNA-binding domains"/>
    <property type="match status" value="1"/>
</dbReference>
<dbReference type="PANTHER" id="PTHR30146:SF37">
    <property type="entry name" value="HTH-TYPE TRANSCRIPTIONAL REGULATOR IDNR"/>
    <property type="match status" value="1"/>
</dbReference>
<dbReference type="SUPFAM" id="SSF53822">
    <property type="entry name" value="Periplasmic binding protein-like I"/>
    <property type="match status" value="1"/>
</dbReference>
<evidence type="ECO:0000313" key="5">
    <source>
        <dbReference type="EMBL" id="ORM95117.1"/>
    </source>
</evidence>
<evidence type="ECO:0000313" key="6">
    <source>
        <dbReference type="Proteomes" id="UP000193749"/>
    </source>
</evidence>
<dbReference type="CDD" id="cd01575">
    <property type="entry name" value="PBP1_GntR"/>
    <property type="match status" value="1"/>
</dbReference>
<reference evidence="5 6" key="1">
    <citation type="journal article" date="2017" name="Antonie Van Leeuwenhoek">
        <title>Phylogenomic resolution of the bacterial genus Pantoea and its relationship with Erwinia and Tatumella.</title>
        <authorList>
            <person name="Palmer M."/>
            <person name="Steenkamp E.T."/>
            <person name="Coetzee M.P."/>
            <person name="Chan W.Y."/>
            <person name="van Zyl E."/>
            <person name="De Maayer P."/>
            <person name="Coutinho T.A."/>
            <person name="Blom J."/>
            <person name="Smits T.H."/>
            <person name="Duffy B."/>
            <person name="Venter S.N."/>
        </authorList>
    </citation>
    <scope>NUCLEOTIDE SEQUENCE [LARGE SCALE GENOMIC DNA]</scope>
    <source>
        <strain evidence="5 6">LMG 2657</strain>
    </source>
</reference>
<dbReference type="Gene3D" id="3.40.50.2300">
    <property type="match status" value="2"/>
</dbReference>
<comment type="caution">
    <text evidence="5">The sequence shown here is derived from an EMBL/GenBank/DDBJ whole genome shotgun (WGS) entry which is preliminary data.</text>
</comment>
<dbReference type="CDD" id="cd01392">
    <property type="entry name" value="HTH_LacI"/>
    <property type="match status" value="1"/>
</dbReference>
<accession>A0A1X1EYY9</accession>
<dbReference type="GO" id="GO:0003700">
    <property type="term" value="F:DNA-binding transcription factor activity"/>
    <property type="evidence" value="ECO:0007669"/>
    <property type="project" value="TreeGrafter"/>
</dbReference>
<dbReference type="PANTHER" id="PTHR30146">
    <property type="entry name" value="LACI-RELATED TRANSCRIPTIONAL REPRESSOR"/>
    <property type="match status" value="1"/>
</dbReference>
<dbReference type="Proteomes" id="UP000193749">
    <property type="component" value="Unassembled WGS sequence"/>
</dbReference>
<dbReference type="RefSeq" id="WP_084876974.1">
    <property type="nucleotide sequence ID" value="NZ_JAGGMY010000001.1"/>
</dbReference>
<proteinExistence type="predicted"/>
<feature type="domain" description="HTH lacI-type" evidence="4">
    <location>
        <begin position="6"/>
        <end position="60"/>
    </location>
</feature>
<protein>
    <submittedName>
        <fullName evidence="5">Transcriptional regulator</fullName>
    </submittedName>
</protein>
<dbReference type="GO" id="GO:0000976">
    <property type="term" value="F:transcription cis-regulatory region binding"/>
    <property type="evidence" value="ECO:0007669"/>
    <property type="project" value="TreeGrafter"/>
</dbReference>
<dbReference type="STRING" id="55209.HA50_17895"/>
<dbReference type="InterPro" id="IPR000843">
    <property type="entry name" value="HTH_LacI"/>
</dbReference>
<dbReference type="InterPro" id="IPR001761">
    <property type="entry name" value="Peripla_BP/Lac1_sug-bd_dom"/>
</dbReference>
<keyword evidence="6" id="KW-1185">Reference proteome</keyword>
<dbReference type="SUPFAM" id="SSF47413">
    <property type="entry name" value="lambda repressor-like DNA-binding domains"/>
    <property type="match status" value="1"/>
</dbReference>
<dbReference type="Pfam" id="PF00356">
    <property type="entry name" value="LacI"/>
    <property type="match status" value="1"/>
</dbReference>
<evidence type="ECO:0000256" key="1">
    <source>
        <dbReference type="ARBA" id="ARBA00023015"/>
    </source>
</evidence>
<evidence type="ECO:0000256" key="2">
    <source>
        <dbReference type="ARBA" id="ARBA00023125"/>
    </source>
</evidence>
<dbReference type="OrthoDB" id="5681588at2"/>
<sequence length="342" mass="38675">MTEHRISLQDIAELAGVTKMTISRYLRTPDKVASHTGERIARVIEELNYVPQPVAGGQSPAKSDTLGVLIPSFKNQIFADLLSGIEHATRAGHYQTLIANYNYDARSEEQQVRNLLAWNIDGIILCEKQHTQRTVKYLRAAKIPIVEVMDTQGPCLDMQVGFNNFNAGYDMTRTLLEQGRRCIVYLGSLDDRRDEFRFQGFRKAMQERGLRAARINPRTLSSQRLGATMLEQTLRLHPELDAVFCTNDDISLGALLWCQRHGINVPDEIAITGFHGLDISREMYPSLASVITPRYAIGVQAAELLLKKIADPTFNADSIDLNYQIFMGETIQSRQRIHEKRD</sequence>
<dbReference type="PROSITE" id="PS50932">
    <property type="entry name" value="HTH_LACI_2"/>
    <property type="match status" value="1"/>
</dbReference>
<gene>
    <name evidence="5" type="ORF">HA50_17895</name>
</gene>
<keyword evidence="1" id="KW-0805">Transcription regulation</keyword>
<dbReference type="PROSITE" id="PS00356">
    <property type="entry name" value="HTH_LACI_1"/>
    <property type="match status" value="1"/>
</dbReference>